<dbReference type="Gene3D" id="3.40.50.300">
    <property type="entry name" value="P-loop containing nucleotide triphosphate hydrolases"/>
    <property type="match status" value="1"/>
</dbReference>
<protein>
    <recommendedName>
        <fullName evidence="2">Sulfotransferase domain-containing protein</fullName>
    </recommendedName>
</protein>
<reference evidence="3 4" key="1">
    <citation type="submission" date="2022-12" db="EMBL/GenBank/DDBJ databases">
        <title>Chromosome-level genome assembly of true bugs.</title>
        <authorList>
            <person name="Ma L."/>
            <person name="Li H."/>
        </authorList>
    </citation>
    <scope>NUCLEOTIDE SEQUENCE [LARGE SCALE GENOMIC DNA]</scope>
    <source>
        <strain evidence="3">Lab_2022b</strain>
    </source>
</reference>
<organism evidence="3 4">
    <name type="scientific">Rhynocoris fuscipes</name>
    <dbReference type="NCBI Taxonomy" id="488301"/>
    <lineage>
        <taxon>Eukaryota</taxon>
        <taxon>Metazoa</taxon>
        <taxon>Ecdysozoa</taxon>
        <taxon>Arthropoda</taxon>
        <taxon>Hexapoda</taxon>
        <taxon>Insecta</taxon>
        <taxon>Pterygota</taxon>
        <taxon>Neoptera</taxon>
        <taxon>Paraneoptera</taxon>
        <taxon>Hemiptera</taxon>
        <taxon>Heteroptera</taxon>
        <taxon>Panheteroptera</taxon>
        <taxon>Cimicomorpha</taxon>
        <taxon>Reduviidae</taxon>
        <taxon>Harpactorinae</taxon>
        <taxon>Harpactorini</taxon>
        <taxon>Rhynocoris</taxon>
    </lineage>
</organism>
<comment type="caution">
    <text evidence="3">The sequence shown here is derived from an EMBL/GenBank/DDBJ whole genome shotgun (WGS) entry which is preliminary data.</text>
</comment>
<dbReference type="EMBL" id="JAPXFL010000001">
    <property type="protein sequence ID" value="KAK9511459.1"/>
    <property type="molecule type" value="Genomic_DNA"/>
</dbReference>
<name>A0AAW1DKC9_9HEMI</name>
<dbReference type="GO" id="GO:0006790">
    <property type="term" value="P:sulfur compound metabolic process"/>
    <property type="evidence" value="ECO:0007669"/>
    <property type="project" value="TreeGrafter"/>
</dbReference>
<keyword evidence="1" id="KW-0812">Transmembrane</keyword>
<dbReference type="InterPro" id="IPR000863">
    <property type="entry name" value="Sulfotransferase_dom"/>
</dbReference>
<dbReference type="AlphaFoldDB" id="A0AAW1DKC9"/>
<proteinExistence type="predicted"/>
<evidence type="ECO:0000259" key="2">
    <source>
        <dbReference type="Pfam" id="PF00685"/>
    </source>
</evidence>
<dbReference type="FunFam" id="3.40.50.300:FF:001931">
    <property type="entry name" value="Blast:Carbohydrate sulfotransferase 4"/>
    <property type="match status" value="1"/>
</dbReference>
<dbReference type="InterPro" id="IPR027417">
    <property type="entry name" value="P-loop_NTPase"/>
</dbReference>
<feature type="domain" description="Sulfotransferase" evidence="2">
    <location>
        <begin position="119"/>
        <end position="338"/>
    </location>
</feature>
<accession>A0AAW1DKC9</accession>
<dbReference type="SUPFAM" id="SSF52540">
    <property type="entry name" value="P-loop containing nucleoside triphosphate hydrolases"/>
    <property type="match status" value="1"/>
</dbReference>
<dbReference type="GO" id="GO:0006044">
    <property type="term" value="P:N-acetylglucosamine metabolic process"/>
    <property type="evidence" value="ECO:0007669"/>
    <property type="project" value="TreeGrafter"/>
</dbReference>
<keyword evidence="1" id="KW-0472">Membrane</keyword>
<dbReference type="InterPro" id="IPR051135">
    <property type="entry name" value="Gal/GlcNAc/GalNAc_ST"/>
</dbReference>
<gene>
    <name evidence="3" type="ORF">O3M35_000111</name>
</gene>
<evidence type="ECO:0000313" key="3">
    <source>
        <dbReference type="EMBL" id="KAK9511459.1"/>
    </source>
</evidence>
<keyword evidence="4" id="KW-1185">Reference proteome</keyword>
<dbReference type="Proteomes" id="UP001461498">
    <property type="component" value="Unassembled WGS sequence"/>
</dbReference>
<dbReference type="PANTHER" id="PTHR10704:SF44">
    <property type="entry name" value="LD35051P-RELATED"/>
    <property type="match status" value="1"/>
</dbReference>
<sequence>MRYNKFKEPSQGGKKCSTYVIAIIILLCLISFLFSESIVTTLPSTHLLGVGRSIQSLSSNEIIGEPVNLTRDIEVVLQEQRRTINAEVLRNYTFPDEKLNFSDIDIRNLSPENNGTPIRSVIVATWRSGSTFLGDVLNSVPGNFYHYEPLLDHGIVQVRGPPLANNALNYISNLLNCNYTDMENYLLYGQDHNWLFTHNTRLWEKCLLYPHLCWNPQFLNKFCALFPFQSMKLVRLRLHLIEELLEDPKLGIRVLLVVRDPRGIMQSRKHRDWCPGQPDCWDPTLLCADLTADYSAAIRLKKKYPDRFRAVRYEDISLNPYKGAQSLLKFFGRHYGPNVKRYLDTHTKRNAGGVSSTFRNSRAAPFHWRSDLSHSEVLSIQRKCVTAMSVWGYVKAHNATHQKTLDPIKKNFILD</sequence>
<dbReference type="Pfam" id="PF00685">
    <property type="entry name" value="Sulfotransfer_1"/>
    <property type="match status" value="1"/>
</dbReference>
<dbReference type="GO" id="GO:0001517">
    <property type="term" value="F:N-acetylglucosamine 6-O-sulfotransferase activity"/>
    <property type="evidence" value="ECO:0007669"/>
    <property type="project" value="TreeGrafter"/>
</dbReference>
<dbReference type="PANTHER" id="PTHR10704">
    <property type="entry name" value="CARBOHYDRATE SULFOTRANSFERASE"/>
    <property type="match status" value="1"/>
</dbReference>
<keyword evidence="1" id="KW-1133">Transmembrane helix</keyword>
<evidence type="ECO:0000256" key="1">
    <source>
        <dbReference type="SAM" id="Phobius"/>
    </source>
</evidence>
<feature type="transmembrane region" description="Helical" evidence="1">
    <location>
        <begin position="16"/>
        <end position="34"/>
    </location>
</feature>
<evidence type="ECO:0000313" key="4">
    <source>
        <dbReference type="Proteomes" id="UP001461498"/>
    </source>
</evidence>